<accession>A0A5A9GP45</accession>
<dbReference type="Gene3D" id="2.60.40.1760">
    <property type="entry name" value="glycosyl hydrolase (family 31)"/>
    <property type="match status" value="1"/>
</dbReference>
<dbReference type="Gene3D" id="2.60.40.1180">
    <property type="entry name" value="Golgi alpha-mannosidase II"/>
    <property type="match status" value="2"/>
</dbReference>
<dbReference type="GO" id="GO:0030246">
    <property type="term" value="F:carbohydrate binding"/>
    <property type="evidence" value="ECO:0007669"/>
    <property type="project" value="InterPro"/>
</dbReference>
<feature type="domain" description="Glycoside hydrolase family 31 TIM barrel" evidence="3">
    <location>
        <begin position="261"/>
        <end position="585"/>
    </location>
</feature>
<dbReference type="Pfam" id="PF13802">
    <property type="entry name" value="Gal_mutarotas_2"/>
    <property type="match status" value="1"/>
</dbReference>
<feature type="domain" description="Glycosyl hydrolase family 31 C-terminal" evidence="6">
    <location>
        <begin position="595"/>
        <end position="681"/>
    </location>
</feature>
<dbReference type="SUPFAM" id="SSF51445">
    <property type="entry name" value="(Trans)glycosidases"/>
    <property type="match status" value="1"/>
</dbReference>
<dbReference type="SUPFAM" id="SSF74650">
    <property type="entry name" value="Galactose mutarotase-like"/>
    <property type="match status" value="1"/>
</dbReference>
<dbReference type="InterPro" id="IPR048395">
    <property type="entry name" value="Glyco_hydro_31_C"/>
</dbReference>
<dbReference type="CDD" id="cd06599">
    <property type="entry name" value="GH31_glycosidase_Aec37"/>
    <property type="match status" value="1"/>
</dbReference>
<keyword evidence="2" id="KW-0326">Glycosidase</keyword>
<evidence type="ECO:0000259" key="4">
    <source>
        <dbReference type="Pfam" id="PF13802"/>
    </source>
</evidence>
<evidence type="ECO:0000256" key="1">
    <source>
        <dbReference type="ARBA" id="ARBA00007806"/>
    </source>
</evidence>
<dbReference type="InterPro" id="IPR017853">
    <property type="entry name" value="GH"/>
</dbReference>
<dbReference type="RefSeq" id="WP_149231583.1">
    <property type="nucleotide sequence ID" value="NZ_JALJXJ010000005.1"/>
</dbReference>
<name>A0A5A9GP45_AZOLI</name>
<dbReference type="CDD" id="cd14752">
    <property type="entry name" value="GH31_N"/>
    <property type="match status" value="1"/>
</dbReference>
<keyword evidence="2" id="KW-0378">Hydrolase</keyword>
<evidence type="ECO:0000313" key="8">
    <source>
        <dbReference type="Proteomes" id="UP000324927"/>
    </source>
</evidence>
<comment type="similarity">
    <text evidence="1 2">Belongs to the glycosyl hydrolase 31 family.</text>
</comment>
<dbReference type="InterPro" id="IPR025887">
    <property type="entry name" value="Glyco_hydro_31_N_dom"/>
</dbReference>
<dbReference type="Pfam" id="PF17137">
    <property type="entry name" value="DUF5110"/>
    <property type="match status" value="1"/>
</dbReference>
<protein>
    <submittedName>
        <fullName evidence="7">DUF5110 domain-containing protein</fullName>
    </submittedName>
</protein>
<evidence type="ECO:0000259" key="6">
    <source>
        <dbReference type="Pfam" id="PF21365"/>
    </source>
</evidence>
<evidence type="ECO:0000259" key="5">
    <source>
        <dbReference type="Pfam" id="PF17137"/>
    </source>
</evidence>
<dbReference type="Gene3D" id="3.20.20.80">
    <property type="entry name" value="Glycosidases"/>
    <property type="match status" value="1"/>
</dbReference>
<evidence type="ECO:0000259" key="3">
    <source>
        <dbReference type="Pfam" id="PF01055"/>
    </source>
</evidence>
<feature type="domain" description="Glycoside hydrolase family 31 N-terminal" evidence="4">
    <location>
        <begin position="27"/>
        <end position="212"/>
    </location>
</feature>
<dbReference type="Pfam" id="PF01055">
    <property type="entry name" value="Glyco_hydro_31_2nd"/>
    <property type="match status" value="1"/>
</dbReference>
<dbReference type="OrthoDB" id="176168at2"/>
<dbReference type="EMBL" id="VTTN01000004">
    <property type="protein sequence ID" value="KAA0596187.1"/>
    <property type="molecule type" value="Genomic_DNA"/>
</dbReference>
<dbReference type="SUPFAM" id="SSF51011">
    <property type="entry name" value="Glycosyl hydrolase domain"/>
    <property type="match status" value="1"/>
</dbReference>
<gene>
    <name evidence="7" type="ORF">FZ942_13575</name>
</gene>
<dbReference type="Pfam" id="PF21365">
    <property type="entry name" value="Glyco_hydro_31_3rd"/>
    <property type="match status" value="1"/>
</dbReference>
<feature type="domain" description="DUF5110" evidence="5">
    <location>
        <begin position="699"/>
        <end position="770"/>
    </location>
</feature>
<dbReference type="InterPro" id="IPR011013">
    <property type="entry name" value="Gal_mutarotase_sf_dom"/>
</dbReference>
<evidence type="ECO:0000313" key="7">
    <source>
        <dbReference type="EMBL" id="KAA0596187.1"/>
    </source>
</evidence>
<dbReference type="AlphaFoldDB" id="A0A5A9GP45"/>
<evidence type="ECO:0000256" key="2">
    <source>
        <dbReference type="RuleBase" id="RU361185"/>
    </source>
</evidence>
<dbReference type="InterPro" id="IPR000322">
    <property type="entry name" value="Glyco_hydro_31_TIM"/>
</dbReference>
<sequence length="788" mass="85795">MKALTRARFRGRDGIYAVFDLDHGVDLRIGFVEDDIGRIVMRRGGAYRLDRGWSVAPGGADPSYAGRDRDDLTGFACPPADVEESEGTVTLRGARLRAVVTLEPFGIAWYRAGEEVPFLQDRRTQAYFVSRKTHAFSHFVERGGDERHYGLGDKAGPLDRTGRRFRVDAVDPCGFDAELSDPLYKMIPFLLVAGPTGAHGVYYDNLATAEIDVGATIDNYHGLFRSYRADDGDLDAYVFAGPGVPDVVRAFSRLTGGHAFGPKWTLGFATTSMAIADAADADARIADFVDRCAEHAIPCDSFHFGSGYTMIGGRRYAFNWNHDKFPDPAATLAKLNAAGLHPVANLKPCLLDDHPRLSEVTAVGGLVSDGETGEPAVAQFWDGLGYHLDFTNAKARDWWRNGIETALLAPGMVSVWNDNNEYEIWDEDAVAAGDGRPFPQTLARPAQALLMTKLAYETQAAWVPGKRPYTITRGGSAGLWRYGQTWSGDNATAWKTLRFNLTQGLNMSLSGMFDIGHDTGGFHGPSPGPELLCRFVEFCSFWPRFMMNSWNSDGITTLPWMHPEVIDPIREAIRLRYRLMPYLYTRMWRAAEADEPVVRPLFYDFPDDPGAATTEDAFMLGPDLLVAPVLEPGADSRSVRLPKHPGGWYLFHDGTHHAGGAVATVAAPLGRAPLFVRAGALLPLAAAGLRVDPATDTERELVVYGEIGGDAAGATAVLYDDDGDTTGWRDGAGLVTRLTAVRQGDAVVVSAKATGRYQPAWRSLRLRSVGGSQARPGTVEGAALNLEA</sequence>
<proteinExistence type="inferred from homology"/>
<organism evidence="7 8">
    <name type="scientific">Azospirillum lipoferum</name>
    <dbReference type="NCBI Taxonomy" id="193"/>
    <lineage>
        <taxon>Bacteria</taxon>
        <taxon>Pseudomonadati</taxon>
        <taxon>Pseudomonadota</taxon>
        <taxon>Alphaproteobacteria</taxon>
        <taxon>Rhodospirillales</taxon>
        <taxon>Azospirillaceae</taxon>
        <taxon>Azospirillum</taxon>
    </lineage>
</organism>
<keyword evidence="8" id="KW-1185">Reference proteome</keyword>
<dbReference type="GO" id="GO:0004553">
    <property type="term" value="F:hydrolase activity, hydrolyzing O-glycosyl compounds"/>
    <property type="evidence" value="ECO:0007669"/>
    <property type="project" value="InterPro"/>
</dbReference>
<dbReference type="GO" id="GO:0005975">
    <property type="term" value="P:carbohydrate metabolic process"/>
    <property type="evidence" value="ECO:0007669"/>
    <property type="project" value="InterPro"/>
</dbReference>
<dbReference type="Proteomes" id="UP000324927">
    <property type="component" value="Unassembled WGS sequence"/>
</dbReference>
<dbReference type="InterPro" id="IPR033403">
    <property type="entry name" value="DUF5110"/>
</dbReference>
<comment type="caution">
    <text evidence="7">The sequence shown here is derived from an EMBL/GenBank/DDBJ whole genome shotgun (WGS) entry which is preliminary data.</text>
</comment>
<dbReference type="PANTHER" id="PTHR22762:SF165">
    <property type="entry name" value="PUTATIVE (AFU_ORTHOLOGUE AFUA_1G06560)-RELATED"/>
    <property type="match status" value="1"/>
</dbReference>
<reference evidence="7 8" key="1">
    <citation type="submission" date="2019-08" db="EMBL/GenBank/DDBJ databases">
        <authorList>
            <person name="Grouzdev D."/>
            <person name="Tikhonova E."/>
            <person name="Kravchenko I."/>
        </authorList>
    </citation>
    <scope>NUCLEOTIDE SEQUENCE [LARGE SCALE GENOMIC DNA]</scope>
    <source>
        <strain evidence="7 8">59b</strain>
    </source>
</reference>
<dbReference type="InterPro" id="IPR013780">
    <property type="entry name" value="Glyco_hydro_b"/>
</dbReference>
<dbReference type="PANTHER" id="PTHR22762">
    <property type="entry name" value="ALPHA-GLUCOSIDASE"/>
    <property type="match status" value="1"/>
</dbReference>